<evidence type="ECO:0000259" key="9">
    <source>
        <dbReference type="Pfam" id="PF02366"/>
    </source>
</evidence>
<feature type="transmembrane region" description="Helical" evidence="8">
    <location>
        <begin position="17"/>
        <end position="35"/>
    </location>
</feature>
<feature type="transmembrane region" description="Helical" evidence="8">
    <location>
        <begin position="276"/>
        <end position="295"/>
    </location>
</feature>
<dbReference type="RefSeq" id="WP_058451051.1">
    <property type="nucleotide sequence ID" value="NZ_CAAAIB010000003.1"/>
</dbReference>
<dbReference type="GO" id="GO:0005886">
    <property type="term" value="C:plasma membrane"/>
    <property type="evidence" value="ECO:0007669"/>
    <property type="project" value="UniProtKB-SubCell"/>
</dbReference>
<gene>
    <name evidence="10" type="ORF">Lmac_0216</name>
</gene>
<keyword evidence="3" id="KW-0328">Glycosyltransferase</keyword>
<keyword evidence="11" id="KW-1185">Reference proteome</keyword>
<organism evidence="10 11">
    <name type="scientific">Legionella maceachernii</name>
    <dbReference type="NCBI Taxonomy" id="466"/>
    <lineage>
        <taxon>Bacteria</taxon>
        <taxon>Pseudomonadati</taxon>
        <taxon>Pseudomonadota</taxon>
        <taxon>Gammaproteobacteria</taxon>
        <taxon>Legionellales</taxon>
        <taxon>Legionellaceae</taxon>
        <taxon>Legionella</taxon>
    </lineage>
</organism>
<evidence type="ECO:0000256" key="1">
    <source>
        <dbReference type="ARBA" id="ARBA00004651"/>
    </source>
</evidence>
<dbReference type="Proteomes" id="UP000054908">
    <property type="component" value="Unassembled WGS sequence"/>
</dbReference>
<dbReference type="STRING" id="466.Lmac_0216"/>
<dbReference type="InterPro" id="IPR003342">
    <property type="entry name" value="ArnT-like_N"/>
</dbReference>
<evidence type="ECO:0000313" key="10">
    <source>
        <dbReference type="EMBL" id="KTD31468.1"/>
    </source>
</evidence>
<evidence type="ECO:0000256" key="5">
    <source>
        <dbReference type="ARBA" id="ARBA00022692"/>
    </source>
</evidence>
<dbReference type="InterPro" id="IPR050297">
    <property type="entry name" value="LipidA_mod_glycosyltrf_83"/>
</dbReference>
<keyword evidence="6 8" id="KW-1133">Transmembrane helix</keyword>
<evidence type="ECO:0000256" key="6">
    <source>
        <dbReference type="ARBA" id="ARBA00022989"/>
    </source>
</evidence>
<feature type="transmembrane region" description="Helical" evidence="8">
    <location>
        <begin position="311"/>
        <end position="329"/>
    </location>
</feature>
<sequence length="502" mass="57353">MTETNQIKLSINFYRKAVLALLFILLCRLVAMYFVPLMDTTESRYSEIAREMLRSHNWITLYHHYGTPFLAKPPLSTWLTAFSFQLFGLNALAARLPSLLLSLGLLGLIWSLAKKRNGQAVATITILFLSSCLYFYLNAGATMTDASLIFCTTLSMVSFWHSMSSHSKIWSYLFFVALGLGLLAKGPVATVLTAMPVFSWVLLRHQWKALWVNLPWITGSLITLAIALPWYILAEIRTPGFLNYFIIGEHFLRFYVPEWKGNMYGYSHAKPYGAIWIYGLIGLFPWSVAAGLWLLHHGKKLPSLLREEDQGWLLYLLLWAYLPLIFFTFSKNIIYTYAFSSLPAFALLFAELWKRTGITERNATSILYLTSFIGLSFLVATTVIALNPDKMAKSQKMVVSLWKKQNPPPHSKLIYWATRLEYSAQFYSDGKALSTRNLYYLAFLLASNPNSYLVINAPELPQIPPNLLAKFKQVAETRFLNCQLLLLYNQEKVELSGLGLWR</sequence>
<dbReference type="PANTHER" id="PTHR33908">
    <property type="entry name" value="MANNOSYLTRANSFERASE YKCB-RELATED"/>
    <property type="match status" value="1"/>
</dbReference>
<dbReference type="GO" id="GO:0006493">
    <property type="term" value="P:protein O-linked glycosylation"/>
    <property type="evidence" value="ECO:0007669"/>
    <property type="project" value="InterPro"/>
</dbReference>
<feature type="transmembrane region" description="Helical" evidence="8">
    <location>
        <begin position="214"/>
        <end position="233"/>
    </location>
</feature>
<dbReference type="GO" id="GO:0009103">
    <property type="term" value="P:lipopolysaccharide biosynthetic process"/>
    <property type="evidence" value="ECO:0007669"/>
    <property type="project" value="UniProtKB-ARBA"/>
</dbReference>
<evidence type="ECO:0000256" key="3">
    <source>
        <dbReference type="ARBA" id="ARBA00022676"/>
    </source>
</evidence>
<feature type="transmembrane region" description="Helical" evidence="8">
    <location>
        <begin position="172"/>
        <end position="202"/>
    </location>
</feature>
<proteinExistence type="predicted"/>
<dbReference type="Pfam" id="PF02366">
    <property type="entry name" value="PMT"/>
    <property type="match status" value="1"/>
</dbReference>
<dbReference type="EMBL" id="LNYL01000005">
    <property type="protein sequence ID" value="KTD31468.1"/>
    <property type="molecule type" value="Genomic_DNA"/>
</dbReference>
<evidence type="ECO:0000313" key="11">
    <source>
        <dbReference type="Proteomes" id="UP000054908"/>
    </source>
</evidence>
<dbReference type="PANTHER" id="PTHR33908:SF3">
    <property type="entry name" value="UNDECAPRENYL PHOSPHATE-ALPHA-4-AMINO-4-DEOXY-L-ARABINOSE ARABINOSYL TRANSFERASE"/>
    <property type="match status" value="1"/>
</dbReference>
<dbReference type="GO" id="GO:0016763">
    <property type="term" value="F:pentosyltransferase activity"/>
    <property type="evidence" value="ECO:0007669"/>
    <property type="project" value="TreeGrafter"/>
</dbReference>
<feature type="transmembrane region" description="Helical" evidence="8">
    <location>
        <begin position="120"/>
        <end position="137"/>
    </location>
</feature>
<keyword evidence="5 8" id="KW-0812">Transmembrane</keyword>
<keyword evidence="4" id="KW-0808">Transferase</keyword>
<name>A0A0W0WGK8_9GAMM</name>
<keyword evidence="2" id="KW-1003">Cell membrane</keyword>
<dbReference type="GO" id="GO:0010041">
    <property type="term" value="P:response to iron(III) ion"/>
    <property type="evidence" value="ECO:0007669"/>
    <property type="project" value="TreeGrafter"/>
</dbReference>
<keyword evidence="7 8" id="KW-0472">Membrane</keyword>
<feature type="domain" description="ArnT-like N-terminal" evidence="9">
    <location>
        <begin position="39"/>
        <end position="245"/>
    </location>
</feature>
<protein>
    <submittedName>
        <fullName evidence="10">Melitin resistance protein</fullName>
    </submittedName>
</protein>
<evidence type="ECO:0000256" key="8">
    <source>
        <dbReference type="SAM" id="Phobius"/>
    </source>
</evidence>
<evidence type="ECO:0000256" key="7">
    <source>
        <dbReference type="ARBA" id="ARBA00023136"/>
    </source>
</evidence>
<accession>A0A0W0WGK8</accession>
<evidence type="ECO:0000256" key="4">
    <source>
        <dbReference type="ARBA" id="ARBA00022679"/>
    </source>
</evidence>
<dbReference type="OrthoDB" id="9775035at2"/>
<feature type="transmembrane region" description="Helical" evidence="8">
    <location>
        <begin position="335"/>
        <end position="353"/>
    </location>
</feature>
<dbReference type="AlphaFoldDB" id="A0A0W0WGK8"/>
<evidence type="ECO:0000256" key="2">
    <source>
        <dbReference type="ARBA" id="ARBA00022475"/>
    </source>
</evidence>
<comment type="subcellular location">
    <subcellularLocation>
        <location evidence="1">Cell membrane</location>
        <topology evidence="1">Multi-pass membrane protein</topology>
    </subcellularLocation>
</comment>
<feature type="transmembrane region" description="Helical" evidence="8">
    <location>
        <begin position="92"/>
        <end position="113"/>
    </location>
</feature>
<feature type="transmembrane region" description="Helical" evidence="8">
    <location>
        <begin position="365"/>
        <end position="386"/>
    </location>
</feature>
<comment type="caution">
    <text evidence="10">The sequence shown here is derived from an EMBL/GenBank/DDBJ whole genome shotgun (WGS) entry which is preliminary data.</text>
</comment>
<dbReference type="PATRIC" id="fig|466.6.peg.234"/>
<dbReference type="GO" id="GO:0000030">
    <property type="term" value="F:mannosyltransferase activity"/>
    <property type="evidence" value="ECO:0007669"/>
    <property type="project" value="InterPro"/>
</dbReference>
<reference evidence="10 11" key="1">
    <citation type="submission" date="2015-11" db="EMBL/GenBank/DDBJ databases">
        <title>Genomic analysis of 38 Legionella species identifies large and diverse effector repertoires.</title>
        <authorList>
            <person name="Burstein D."/>
            <person name="Amaro F."/>
            <person name="Zusman T."/>
            <person name="Lifshitz Z."/>
            <person name="Cohen O."/>
            <person name="Gilbert J.A."/>
            <person name="Pupko T."/>
            <person name="Shuman H.A."/>
            <person name="Segal G."/>
        </authorList>
    </citation>
    <scope>NUCLEOTIDE SEQUENCE [LARGE SCALE GENOMIC DNA]</scope>
    <source>
        <strain evidence="10 11">PX-1-G2-E2</strain>
    </source>
</reference>